<name>A0A411YC83_9ACTN</name>
<keyword evidence="13 17" id="KW-0961">Cell wall biogenesis/degradation</keyword>
<comment type="catalytic activity">
    <reaction evidence="16 17">
        <text>di-trans,octa-cis-undecaprenyl diphosphate + H2O = di-trans,octa-cis-undecaprenyl phosphate + phosphate + H(+)</text>
        <dbReference type="Rhea" id="RHEA:28094"/>
        <dbReference type="ChEBI" id="CHEBI:15377"/>
        <dbReference type="ChEBI" id="CHEBI:15378"/>
        <dbReference type="ChEBI" id="CHEBI:43474"/>
        <dbReference type="ChEBI" id="CHEBI:58405"/>
        <dbReference type="ChEBI" id="CHEBI:60392"/>
        <dbReference type="EC" id="3.6.1.27"/>
    </reaction>
</comment>
<dbReference type="InterPro" id="IPR003824">
    <property type="entry name" value="UppP"/>
</dbReference>
<evidence type="ECO:0000256" key="13">
    <source>
        <dbReference type="ARBA" id="ARBA00023316"/>
    </source>
</evidence>
<keyword evidence="7 17" id="KW-0378">Hydrolase</keyword>
<keyword evidence="8 17" id="KW-0133">Cell shape</keyword>
<dbReference type="RefSeq" id="WP_131153782.1">
    <property type="nucleotide sequence ID" value="NZ_CP036402.1"/>
</dbReference>
<comment type="miscellaneous">
    <text evidence="17">Bacitracin is thought to be involved in the inhibition of peptidoglycan synthesis by sequestering undecaprenyl diphosphate, thereby reducing the pool of lipid carrier available.</text>
</comment>
<evidence type="ECO:0000256" key="8">
    <source>
        <dbReference type="ARBA" id="ARBA00022960"/>
    </source>
</evidence>
<proteinExistence type="inferred from homology"/>
<dbReference type="EMBL" id="CP036402">
    <property type="protein sequence ID" value="QBI18785.1"/>
    <property type="molecule type" value="Genomic_DNA"/>
</dbReference>
<dbReference type="PANTHER" id="PTHR30622:SF2">
    <property type="entry name" value="UNDECAPRENYL-DIPHOSPHATASE"/>
    <property type="match status" value="1"/>
</dbReference>
<dbReference type="GO" id="GO:0071555">
    <property type="term" value="P:cell wall organization"/>
    <property type="evidence" value="ECO:0007669"/>
    <property type="project" value="UniProtKB-KW"/>
</dbReference>
<evidence type="ECO:0000256" key="15">
    <source>
        <dbReference type="ARBA" id="ARBA00032932"/>
    </source>
</evidence>
<dbReference type="Proteomes" id="UP000291469">
    <property type="component" value="Chromosome"/>
</dbReference>
<dbReference type="GO" id="GO:0046677">
    <property type="term" value="P:response to antibiotic"/>
    <property type="evidence" value="ECO:0007669"/>
    <property type="project" value="UniProtKB-UniRule"/>
</dbReference>
<evidence type="ECO:0000256" key="12">
    <source>
        <dbReference type="ARBA" id="ARBA00023251"/>
    </source>
</evidence>
<evidence type="ECO:0000256" key="14">
    <source>
        <dbReference type="ARBA" id="ARBA00032707"/>
    </source>
</evidence>
<dbReference type="GO" id="GO:0005886">
    <property type="term" value="C:plasma membrane"/>
    <property type="evidence" value="ECO:0007669"/>
    <property type="project" value="UniProtKB-SubCell"/>
</dbReference>
<evidence type="ECO:0000256" key="11">
    <source>
        <dbReference type="ARBA" id="ARBA00023136"/>
    </source>
</evidence>
<evidence type="ECO:0000256" key="17">
    <source>
        <dbReference type="HAMAP-Rule" id="MF_01006"/>
    </source>
</evidence>
<comment type="similarity">
    <text evidence="2 17">Belongs to the UppP family.</text>
</comment>
<accession>A0A411YC83</accession>
<evidence type="ECO:0000313" key="18">
    <source>
        <dbReference type="EMBL" id="QBI18785.1"/>
    </source>
</evidence>
<comment type="function">
    <text evidence="17">Catalyzes the dephosphorylation of undecaprenyl diphosphate (UPP). Confers resistance to bacitracin.</text>
</comment>
<feature type="transmembrane region" description="Helical" evidence="17">
    <location>
        <begin position="97"/>
        <end position="119"/>
    </location>
</feature>
<gene>
    <name evidence="17" type="primary">uppP</name>
    <name evidence="18" type="ORF">ER308_03950</name>
</gene>
<dbReference type="KEGG" id="erz:ER308_03950"/>
<organism evidence="18 19">
    <name type="scientific">Egibacter rhizosphaerae</name>
    <dbReference type="NCBI Taxonomy" id="1670831"/>
    <lineage>
        <taxon>Bacteria</taxon>
        <taxon>Bacillati</taxon>
        <taxon>Actinomycetota</taxon>
        <taxon>Nitriliruptoria</taxon>
        <taxon>Egibacterales</taxon>
        <taxon>Egibacteraceae</taxon>
        <taxon>Egibacter</taxon>
    </lineage>
</organism>
<evidence type="ECO:0000256" key="3">
    <source>
        <dbReference type="ARBA" id="ARBA00012374"/>
    </source>
</evidence>
<feature type="transmembrane region" description="Helical" evidence="17">
    <location>
        <begin position="202"/>
        <end position="223"/>
    </location>
</feature>
<dbReference type="HAMAP" id="MF_01006">
    <property type="entry name" value="Undec_diphosphatase"/>
    <property type="match status" value="1"/>
</dbReference>
<protein>
    <recommendedName>
        <fullName evidence="4 17">Undecaprenyl-diphosphatase</fullName>
        <ecNumber evidence="3 17">3.6.1.27</ecNumber>
    </recommendedName>
    <alternativeName>
        <fullName evidence="15 17">Bacitracin resistance protein</fullName>
    </alternativeName>
    <alternativeName>
        <fullName evidence="14 17">Undecaprenyl pyrophosphate phosphatase</fullName>
    </alternativeName>
</protein>
<feature type="transmembrane region" description="Helical" evidence="17">
    <location>
        <begin position="266"/>
        <end position="285"/>
    </location>
</feature>
<keyword evidence="10 17" id="KW-1133">Transmembrane helix</keyword>
<evidence type="ECO:0000256" key="9">
    <source>
        <dbReference type="ARBA" id="ARBA00022984"/>
    </source>
</evidence>
<sequence length="286" mass="29816">MTLWEAIILGAIQGLFMFVPVSSTSHLALAQQWLIDRGSALPPPESPEMILFDLVVHVGTMVSVALVLRRSLGRLLVGASADVGGLLGTREGRRGRYLRLVGMGLLSVATTGAIGVVVLQTGTGVFGAPPIIAGNLALTGAILWWTDTVGPRWRGLDGITPLVAIGIGAAQGIALLPGLSRSGLTIACALLLGLRRRWAAEFSFFVAIPTIVAASGVQALLVAREGEPLLVDAGAFAVGFVIAAAVGAVALWGVLRLLYRARFRVFSIYVWILAVLVASGVVVSTH</sequence>
<dbReference type="GO" id="GO:0009252">
    <property type="term" value="P:peptidoglycan biosynthetic process"/>
    <property type="evidence" value="ECO:0007669"/>
    <property type="project" value="UniProtKB-KW"/>
</dbReference>
<feature type="transmembrane region" description="Helical" evidence="17">
    <location>
        <begin position="235"/>
        <end position="259"/>
    </location>
</feature>
<evidence type="ECO:0000256" key="4">
    <source>
        <dbReference type="ARBA" id="ARBA00021581"/>
    </source>
</evidence>
<feature type="transmembrane region" description="Helical" evidence="17">
    <location>
        <begin position="49"/>
        <end position="68"/>
    </location>
</feature>
<evidence type="ECO:0000256" key="2">
    <source>
        <dbReference type="ARBA" id="ARBA00010621"/>
    </source>
</evidence>
<evidence type="ECO:0000256" key="16">
    <source>
        <dbReference type="ARBA" id="ARBA00047594"/>
    </source>
</evidence>
<dbReference type="PANTHER" id="PTHR30622">
    <property type="entry name" value="UNDECAPRENYL-DIPHOSPHATASE"/>
    <property type="match status" value="1"/>
</dbReference>
<evidence type="ECO:0000256" key="10">
    <source>
        <dbReference type="ARBA" id="ARBA00022989"/>
    </source>
</evidence>
<dbReference type="OrthoDB" id="9808289at2"/>
<evidence type="ECO:0000256" key="5">
    <source>
        <dbReference type="ARBA" id="ARBA00022475"/>
    </source>
</evidence>
<keyword evidence="11 17" id="KW-0472">Membrane</keyword>
<keyword evidence="12 17" id="KW-0046">Antibiotic resistance</keyword>
<comment type="subcellular location">
    <subcellularLocation>
        <location evidence="1 17">Cell membrane</location>
        <topology evidence="1 17">Multi-pass membrane protein</topology>
    </subcellularLocation>
</comment>
<evidence type="ECO:0000313" key="19">
    <source>
        <dbReference type="Proteomes" id="UP000291469"/>
    </source>
</evidence>
<feature type="transmembrane region" description="Helical" evidence="17">
    <location>
        <begin position="125"/>
        <end position="145"/>
    </location>
</feature>
<keyword evidence="5 17" id="KW-1003">Cell membrane</keyword>
<evidence type="ECO:0000256" key="1">
    <source>
        <dbReference type="ARBA" id="ARBA00004651"/>
    </source>
</evidence>
<keyword evidence="6 17" id="KW-0812">Transmembrane</keyword>
<dbReference type="AlphaFoldDB" id="A0A411YC83"/>
<dbReference type="EC" id="3.6.1.27" evidence="3 17"/>
<evidence type="ECO:0000256" key="7">
    <source>
        <dbReference type="ARBA" id="ARBA00022801"/>
    </source>
</evidence>
<keyword evidence="9 17" id="KW-0573">Peptidoglycan synthesis</keyword>
<dbReference type="GO" id="GO:0008360">
    <property type="term" value="P:regulation of cell shape"/>
    <property type="evidence" value="ECO:0007669"/>
    <property type="project" value="UniProtKB-KW"/>
</dbReference>
<dbReference type="GO" id="GO:0050380">
    <property type="term" value="F:undecaprenyl-diphosphatase activity"/>
    <property type="evidence" value="ECO:0007669"/>
    <property type="project" value="UniProtKB-UniRule"/>
</dbReference>
<evidence type="ECO:0000256" key="6">
    <source>
        <dbReference type="ARBA" id="ARBA00022692"/>
    </source>
</evidence>
<dbReference type="Pfam" id="PF02673">
    <property type="entry name" value="BacA"/>
    <property type="match status" value="1"/>
</dbReference>
<keyword evidence="19" id="KW-1185">Reference proteome</keyword>
<reference evidence="18 19" key="1">
    <citation type="submission" date="2019-01" db="EMBL/GenBank/DDBJ databases">
        <title>Egibacter rhizosphaerae EGI 80759T.</title>
        <authorList>
            <person name="Chen D.-D."/>
            <person name="Tian Y."/>
            <person name="Jiao J.-Y."/>
            <person name="Zhang X.-T."/>
            <person name="Zhang Y.-G."/>
            <person name="Zhang Y."/>
            <person name="Xiao M."/>
            <person name="Shu W.-S."/>
            <person name="Li W.-J."/>
        </authorList>
    </citation>
    <scope>NUCLEOTIDE SEQUENCE [LARGE SCALE GENOMIC DNA]</scope>
    <source>
        <strain evidence="18 19">EGI 80759</strain>
    </source>
</reference>